<keyword evidence="7" id="KW-0812">Transmembrane</keyword>
<reference evidence="9 10" key="1">
    <citation type="submission" date="2018-08" db="EMBL/GenBank/DDBJ databases">
        <title>A genome reference for cultivated species of the human gut microbiota.</title>
        <authorList>
            <person name="Zou Y."/>
            <person name="Xue W."/>
            <person name="Luo G."/>
        </authorList>
    </citation>
    <scope>NUCLEOTIDE SEQUENCE [LARGE SCALE GENOMIC DNA]</scope>
    <source>
        <strain evidence="9 10">OM06-11AA</strain>
    </source>
</reference>
<dbReference type="InterPro" id="IPR038765">
    <property type="entry name" value="Papain-like_cys_pep_sf"/>
</dbReference>
<evidence type="ECO:0000256" key="6">
    <source>
        <dbReference type="SAM" id="MobiDB-lite"/>
    </source>
</evidence>
<comment type="similarity">
    <text evidence="1">Belongs to the peptidase C40 family.</text>
</comment>
<protein>
    <submittedName>
        <fullName evidence="9">Peptidase M23</fullName>
    </submittedName>
</protein>
<dbReference type="Pfam" id="PF01551">
    <property type="entry name" value="Peptidase_M23"/>
    <property type="match status" value="1"/>
</dbReference>
<keyword evidence="7" id="KW-1133">Transmembrane helix</keyword>
<keyword evidence="3" id="KW-0732">Signal</keyword>
<keyword evidence="4" id="KW-0378">Hydrolase</keyword>
<dbReference type="InterPro" id="IPR011055">
    <property type="entry name" value="Dup_hybrid_motif"/>
</dbReference>
<evidence type="ECO:0000259" key="8">
    <source>
        <dbReference type="PROSITE" id="PS51935"/>
    </source>
</evidence>
<dbReference type="InterPro" id="IPR000064">
    <property type="entry name" value="NLP_P60_dom"/>
</dbReference>
<keyword evidence="7" id="KW-0472">Membrane</keyword>
<name>A0A3E5A251_9FIRM</name>
<dbReference type="Gene3D" id="3.90.1720.10">
    <property type="entry name" value="endopeptidase domain like (from Nostoc punctiforme)"/>
    <property type="match status" value="1"/>
</dbReference>
<accession>A0A3E5A251</accession>
<evidence type="ECO:0000256" key="7">
    <source>
        <dbReference type="SAM" id="Phobius"/>
    </source>
</evidence>
<evidence type="ECO:0000256" key="2">
    <source>
        <dbReference type="ARBA" id="ARBA00022670"/>
    </source>
</evidence>
<comment type="caution">
    <text evidence="9">The sequence shown here is derived from an EMBL/GenBank/DDBJ whole genome shotgun (WGS) entry which is preliminary data.</text>
</comment>
<dbReference type="GO" id="GO:0004222">
    <property type="term" value="F:metalloendopeptidase activity"/>
    <property type="evidence" value="ECO:0007669"/>
    <property type="project" value="TreeGrafter"/>
</dbReference>
<dbReference type="PROSITE" id="PS51935">
    <property type="entry name" value="NLPC_P60"/>
    <property type="match status" value="1"/>
</dbReference>
<dbReference type="CDD" id="cd12797">
    <property type="entry name" value="M23_peptidase"/>
    <property type="match status" value="1"/>
</dbReference>
<feature type="region of interest" description="Disordered" evidence="6">
    <location>
        <begin position="1"/>
        <end position="131"/>
    </location>
</feature>
<dbReference type="Pfam" id="PF00877">
    <property type="entry name" value="NLPC_P60"/>
    <property type="match status" value="1"/>
</dbReference>
<dbReference type="PANTHER" id="PTHR21666">
    <property type="entry name" value="PEPTIDASE-RELATED"/>
    <property type="match status" value="1"/>
</dbReference>
<dbReference type="EMBL" id="QSUB01000012">
    <property type="protein sequence ID" value="RGN01937.1"/>
    <property type="molecule type" value="Genomic_DNA"/>
</dbReference>
<sequence>MKARDRKVQKMTRDGLVEKNLNDQTTVRVSSRTGDLKLERKEKSGRNESLRAVHLARDEPVAGQKIRSRHRTVTPEKPQRKEKNVSRLRTDEKSAGEGKFKEKEERILAESRGDSRKATTGGTTRPKQKKRLQFVEKEMEKSPRQHSNRQKVLMQETQQGIKRKKLLFEGEKDAPEKISGKKSVPAGGSTDVVLRSAALAARQKLSETEDENAAVEGVSHLELNAERAVRLKQRSVRAVKNHHAAKNRRMERRRDKAQVTLLYREALEKDEKLKNSLILKKRIQKQRIKREYAKAKRTEQSMGTATVGTIDYIKKIGGKVTDFFKENRKVFISIGVLMALMLLIMSSFTSCASMFLQNVVNYAGAGYMSTDQAIRDADLYYTQLEANLQERINQMETSNPGYDRYRYNVDEIGHDPFILISYLSAKYEVFEFDSQIKADLDALFAAQYGLTSESSTETITEKKTVRVGESLGQVVTSGYCPCAICCGVWAGGPTASGVYPQSKHTIAVDAYTPKLPLGTKVVMNGVEYTVEDTGEFTRYGVDFDVYYDTHAEAEAHGHQTWEAYLADDNGSNQVEVVTTSTESVYSVTLTNRSLTGICQNRLNTQQKALFSAYNETKGNLQMFESPLDFNWHYRISSYYGYRIHPISGLNAMHNGIDISAAEGTSIEAGLTGTVKVSGYDSGYGNYVVLTDEDGYEITYAHLSSRSVSAGEQIEKGTEIGKVGSTGNSTGPHLHLELSHNGEHLNPVFYFETGDSMPNGNVEYSSEAAKRLVEYALQFQGVPYVWGGYSPAGFDCSGFVSYCLTNSGVLNTGHMDCNGLLGMMTVIPESEMQPGDIIFFQGTYATEGASHVGIYIGNGQMVHSGNPNKISDIYNPYYQQHWMCVARW</sequence>
<dbReference type="GO" id="GO:0008234">
    <property type="term" value="F:cysteine-type peptidase activity"/>
    <property type="evidence" value="ECO:0007669"/>
    <property type="project" value="UniProtKB-KW"/>
</dbReference>
<organism evidence="9 10">
    <name type="scientific">Blautia obeum</name>
    <dbReference type="NCBI Taxonomy" id="40520"/>
    <lineage>
        <taxon>Bacteria</taxon>
        <taxon>Bacillati</taxon>
        <taxon>Bacillota</taxon>
        <taxon>Clostridia</taxon>
        <taxon>Lachnospirales</taxon>
        <taxon>Lachnospiraceae</taxon>
        <taxon>Blautia</taxon>
    </lineage>
</organism>
<evidence type="ECO:0000256" key="5">
    <source>
        <dbReference type="ARBA" id="ARBA00022807"/>
    </source>
</evidence>
<feature type="transmembrane region" description="Helical" evidence="7">
    <location>
        <begin position="330"/>
        <end position="348"/>
    </location>
</feature>
<dbReference type="GO" id="GO:0006508">
    <property type="term" value="P:proteolysis"/>
    <property type="evidence" value="ECO:0007669"/>
    <property type="project" value="UniProtKB-KW"/>
</dbReference>
<evidence type="ECO:0000313" key="9">
    <source>
        <dbReference type="EMBL" id="RGN01937.1"/>
    </source>
</evidence>
<dbReference type="CDD" id="cd14667">
    <property type="entry name" value="3D_containing_proteins"/>
    <property type="match status" value="1"/>
</dbReference>
<dbReference type="AlphaFoldDB" id="A0A3E5A251"/>
<dbReference type="SUPFAM" id="SSF51261">
    <property type="entry name" value="Duplicated hybrid motif"/>
    <property type="match status" value="1"/>
</dbReference>
<evidence type="ECO:0000256" key="4">
    <source>
        <dbReference type="ARBA" id="ARBA00022801"/>
    </source>
</evidence>
<dbReference type="Proteomes" id="UP000261222">
    <property type="component" value="Unassembled WGS sequence"/>
</dbReference>
<feature type="compositionally biased region" description="Basic and acidic residues" evidence="6">
    <location>
        <begin position="1"/>
        <end position="21"/>
    </location>
</feature>
<gene>
    <name evidence="9" type="ORF">DXB81_17085</name>
</gene>
<dbReference type="Gene3D" id="2.70.70.10">
    <property type="entry name" value="Glucose Permease (Domain IIA)"/>
    <property type="match status" value="1"/>
</dbReference>
<dbReference type="PANTHER" id="PTHR21666:SF289">
    <property type="entry name" value="L-ALA--D-GLU ENDOPEPTIDASE"/>
    <property type="match status" value="1"/>
</dbReference>
<evidence type="ECO:0000313" key="10">
    <source>
        <dbReference type="Proteomes" id="UP000261222"/>
    </source>
</evidence>
<dbReference type="InterPro" id="IPR016047">
    <property type="entry name" value="M23ase_b-sheet_dom"/>
</dbReference>
<feature type="domain" description="NlpC/P60" evidence="8">
    <location>
        <begin position="765"/>
        <end position="887"/>
    </location>
</feature>
<dbReference type="InterPro" id="IPR050570">
    <property type="entry name" value="Cell_wall_metabolism_enzyme"/>
</dbReference>
<dbReference type="InterPro" id="IPR059180">
    <property type="entry name" value="3D_YorM"/>
</dbReference>
<proteinExistence type="inferred from homology"/>
<evidence type="ECO:0000256" key="3">
    <source>
        <dbReference type="ARBA" id="ARBA00022729"/>
    </source>
</evidence>
<keyword evidence="5" id="KW-0788">Thiol protease</keyword>
<dbReference type="NCBIfam" id="NF045974">
    <property type="entry name" value="conju_CD1108"/>
    <property type="match status" value="1"/>
</dbReference>
<evidence type="ECO:0000256" key="1">
    <source>
        <dbReference type="ARBA" id="ARBA00007074"/>
    </source>
</evidence>
<dbReference type="SUPFAM" id="SSF54001">
    <property type="entry name" value="Cysteine proteinases"/>
    <property type="match status" value="1"/>
</dbReference>
<feature type="compositionally biased region" description="Basic and acidic residues" evidence="6">
    <location>
        <begin position="73"/>
        <end position="117"/>
    </location>
</feature>
<feature type="compositionally biased region" description="Polar residues" evidence="6">
    <location>
        <begin position="22"/>
        <end position="33"/>
    </location>
</feature>
<feature type="compositionally biased region" description="Basic and acidic residues" evidence="6">
    <location>
        <begin position="34"/>
        <end position="60"/>
    </location>
</feature>
<keyword evidence="2" id="KW-0645">Protease</keyword>